<feature type="region of interest" description="Disordered" evidence="1">
    <location>
        <begin position="1"/>
        <end position="30"/>
    </location>
</feature>
<proteinExistence type="predicted"/>
<dbReference type="AlphaFoldDB" id="A0AAV6TNN0"/>
<evidence type="ECO:0000313" key="3">
    <source>
        <dbReference type="Proteomes" id="UP000827092"/>
    </source>
</evidence>
<gene>
    <name evidence="2" type="ORF">JTE90_019708</name>
</gene>
<comment type="caution">
    <text evidence="2">The sequence shown here is derived from an EMBL/GenBank/DDBJ whole genome shotgun (WGS) entry which is preliminary data.</text>
</comment>
<feature type="non-terminal residue" evidence="2">
    <location>
        <position position="79"/>
    </location>
</feature>
<feature type="region of interest" description="Disordered" evidence="1">
    <location>
        <begin position="58"/>
        <end position="79"/>
    </location>
</feature>
<name>A0AAV6TNN0_9ARAC</name>
<accession>A0AAV6TNN0</accession>
<protein>
    <submittedName>
        <fullName evidence="2">Uncharacterized protein</fullName>
    </submittedName>
</protein>
<dbReference type="EMBL" id="JAFNEN010001642">
    <property type="protein sequence ID" value="KAG8173565.1"/>
    <property type="molecule type" value="Genomic_DNA"/>
</dbReference>
<keyword evidence="3" id="KW-1185">Reference proteome</keyword>
<reference evidence="2 3" key="1">
    <citation type="journal article" date="2022" name="Nat. Ecol. Evol.">
        <title>A masculinizing supergene underlies an exaggerated male reproductive morph in a spider.</title>
        <authorList>
            <person name="Hendrickx F."/>
            <person name="De Corte Z."/>
            <person name="Sonet G."/>
            <person name="Van Belleghem S.M."/>
            <person name="Kostlbacher S."/>
            <person name="Vangestel C."/>
        </authorList>
    </citation>
    <scope>NUCLEOTIDE SEQUENCE [LARGE SCALE GENOMIC DNA]</scope>
    <source>
        <strain evidence="2">W744_W776</strain>
    </source>
</reference>
<feature type="compositionally biased region" description="Polar residues" evidence="1">
    <location>
        <begin position="63"/>
        <end position="79"/>
    </location>
</feature>
<dbReference type="Proteomes" id="UP000827092">
    <property type="component" value="Unassembled WGS sequence"/>
</dbReference>
<sequence length="79" mass="8879">MTNIVGSNVKKRNGENQEMSVQVANQDDKEEMETIIDSLVTGSKTSKDVPVIQKVRSKKSRTFLHQQDGSAVEMQQSKR</sequence>
<evidence type="ECO:0000313" key="2">
    <source>
        <dbReference type="EMBL" id="KAG8173565.1"/>
    </source>
</evidence>
<feature type="compositionally biased region" description="Polar residues" evidence="1">
    <location>
        <begin position="16"/>
        <end position="25"/>
    </location>
</feature>
<organism evidence="2 3">
    <name type="scientific">Oedothorax gibbosus</name>
    <dbReference type="NCBI Taxonomy" id="931172"/>
    <lineage>
        <taxon>Eukaryota</taxon>
        <taxon>Metazoa</taxon>
        <taxon>Ecdysozoa</taxon>
        <taxon>Arthropoda</taxon>
        <taxon>Chelicerata</taxon>
        <taxon>Arachnida</taxon>
        <taxon>Araneae</taxon>
        <taxon>Araneomorphae</taxon>
        <taxon>Entelegynae</taxon>
        <taxon>Araneoidea</taxon>
        <taxon>Linyphiidae</taxon>
        <taxon>Erigoninae</taxon>
        <taxon>Oedothorax</taxon>
    </lineage>
</organism>
<evidence type="ECO:0000256" key="1">
    <source>
        <dbReference type="SAM" id="MobiDB-lite"/>
    </source>
</evidence>